<name>A0A1R3KV96_COCAP</name>
<reference evidence="2 3" key="1">
    <citation type="submission" date="2013-09" db="EMBL/GenBank/DDBJ databases">
        <title>Corchorus capsularis genome sequencing.</title>
        <authorList>
            <person name="Alam M."/>
            <person name="Haque M.S."/>
            <person name="Islam M.S."/>
            <person name="Emdad E.M."/>
            <person name="Islam M.M."/>
            <person name="Ahmed B."/>
            <person name="Halim A."/>
            <person name="Hossen Q.M.M."/>
            <person name="Hossain M.Z."/>
            <person name="Ahmed R."/>
            <person name="Khan M.M."/>
            <person name="Islam R."/>
            <person name="Rashid M.M."/>
            <person name="Khan S.A."/>
            <person name="Rahman M.S."/>
            <person name="Alam M."/>
        </authorList>
    </citation>
    <scope>NUCLEOTIDE SEQUENCE [LARGE SCALE GENOMIC DNA]</scope>
    <source>
        <strain evidence="3">cv. CVL-1</strain>
        <tissue evidence="2">Whole seedling</tissue>
    </source>
</reference>
<organism evidence="2 3">
    <name type="scientific">Corchorus capsularis</name>
    <name type="common">Jute</name>
    <dbReference type="NCBI Taxonomy" id="210143"/>
    <lineage>
        <taxon>Eukaryota</taxon>
        <taxon>Viridiplantae</taxon>
        <taxon>Streptophyta</taxon>
        <taxon>Embryophyta</taxon>
        <taxon>Tracheophyta</taxon>
        <taxon>Spermatophyta</taxon>
        <taxon>Magnoliopsida</taxon>
        <taxon>eudicotyledons</taxon>
        <taxon>Gunneridae</taxon>
        <taxon>Pentapetalae</taxon>
        <taxon>rosids</taxon>
        <taxon>malvids</taxon>
        <taxon>Malvales</taxon>
        <taxon>Malvaceae</taxon>
        <taxon>Grewioideae</taxon>
        <taxon>Apeibeae</taxon>
        <taxon>Corchorus</taxon>
    </lineage>
</organism>
<protein>
    <submittedName>
        <fullName evidence="2">Uncharacterized protein</fullName>
    </submittedName>
</protein>
<proteinExistence type="predicted"/>
<dbReference type="EMBL" id="AWWV01001732">
    <property type="protein sequence ID" value="OMP10995.1"/>
    <property type="molecule type" value="Genomic_DNA"/>
</dbReference>
<evidence type="ECO:0000313" key="3">
    <source>
        <dbReference type="Proteomes" id="UP000188268"/>
    </source>
</evidence>
<feature type="compositionally biased region" description="Basic and acidic residues" evidence="1">
    <location>
        <begin position="1"/>
        <end position="21"/>
    </location>
</feature>
<feature type="region of interest" description="Disordered" evidence="1">
    <location>
        <begin position="1"/>
        <end position="22"/>
    </location>
</feature>
<sequence length="34" mass="3618">MADENGHGRSSDKAALNDKKGGIKTMPFILATEN</sequence>
<evidence type="ECO:0000256" key="1">
    <source>
        <dbReference type="SAM" id="MobiDB-lite"/>
    </source>
</evidence>
<comment type="caution">
    <text evidence="2">The sequence shown here is derived from an EMBL/GenBank/DDBJ whole genome shotgun (WGS) entry which is preliminary data.</text>
</comment>
<dbReference type="Gramene" id="OMP10995">
    <property type="protein sequence ID" value="OMP10995"/>
    <property type="gene ID" value="CCACVL1_00739"/>
</dbReference>
<gene>
    <name evidence="2" type="ORF">CCACVL1_00739</name>
</gene>
<dbReference type="Proteomes" id="UP000188268">
    <property type="component" value="Unassembled WGS sequence"/>
</dbReference>
<accession>A0A1R3KV96</accession>
<keyword evidence="3" id="KW-1185">Reference proteome</keyword>
<dbReference type="AlphaFoldDB" id="A0A1R3KV96"/>
<evidence type="ECO:0000313" key="2">
    <source>
        <dbReference type="EMBL" id="OMP10995.1"/>
    </source>
</evidence>